<dbReference type="GO" id="GO:0005886">
    <property type="term" value="C:plasma membrane"/>
    <property type="evidence" value="ECO:0007669"/>
    <property type="project" value="UniProtKB-SubCell"/>
</dbReference>
<dbReference type="KEGG" id="cei:CEPID_01300"/>
<dbReference type="OrthoDB" id="4427000at2"/>
<dbReference type="Proteomes" id="UP000035368">
    <property type="component" value="Chromosome"/>
</dbReference>
<evidence type="ECO:0000256" key="6">
    <source>
        <dbReference type="SAM" id="Phobius"/>
    </source>
</evidence>
<evidence type="ECO:0000256" key="3">
    <source>
        <dbReference type="ARBA" id="ARBA00022692"/>
    </source>
</evidence>
<dbReference type="PATRIC" id="fig|1050174.4.peg.264"/>
<protein>
    <submittedName>
        <fullName evidence="7">Multisubunit sodium/proton antiporter, MrpF subunit</fullName>
    </submittedName>
</protein>
<name>A0A0G3GTL0_9CORY</name>
<evidence type="ECO:0000313" key="7">
    <source>
        <dbReference type="EMBL" id="AKK02147.1"/>
    </source>
</evidence>
<feature type="transmembrane region" description="Helical" evidence="6">
    <location>
        <begin position="56"/>
        <end position="79"/>
    </location>
</feature>
<dbReference type="AlphaFoldDB" id="A0A0G3GTL0"/>
<reference evidence="7 8" key="1">
    <citation type="submission" date="2015-05" db="EMBL/GenBank/DDBJ databases">
        <title>Complete genome sequence of Corynebacterium epidermidicanis DSM 45586, isolated from the skin of a dog suffering from pruritus.</title>
        <authorList>
            <person name="Ruckert C."/>
            <person name="Albersmeier A."/>
            <person name="Winkler A."/>
            <person name="Tauch A."/>
        </authorList>
    </citation>
    <scope>NUCLEOTIDE SEQUENCE [LARGE SCALE GENOMIC DNA]</scope>
    <source>
        <strain evidence="7 8">DSM 45586</strain>
    </source>
</reference>
<dbReference type="InterPro" id="IPR007208">
    <property type="entry name" value="MrpF/PhaF-like"/>
</dbReference>
<keyword evidence="5 6" id="KW-0472">Membrane</keyword>
<dbReference type="GO" id="GO:0015075">
    <property type="term" value="F:monoatomic ion transmembrane transporter activity"/>
    <property type="evidence" value="ECO:0007669"/>
    <property type="project" value="InterPro"/>
</dbReference>
<keyword evidence="3 6" id="KW-0812">Transmembrane</keyword>
<evidence type="ECO:0000256" key="1">
    <source>
        <dbReference type="ARBA" id="ARBA00004651"/>
    </source>
</evidence>
<evidence type="ECO:0000256" key="2">
    <source>
        <dbReference type="ARBA" id="ARBA00022475"/>
    </source>
</evidence>
<dbReference type="RefSeq" id="WP_047239420.1">
    <property type="nucleotide sequence ID" value="NZ_CP011541.1"/>
</dbReference>
<organism evidence="7 8">
    <name type="scientific">Corynebacterium epidermidicanis</name>
    <dbReference type="NCBI Taxonomy" id="1050174"/>
    <lineage>
        <taxon>Bacteria</taxon>
        <taxon>Bacillati</taxon>
        <taxon>Actinomycetota</taxon>
        <taxon>Actinomycetes</taxon>
        <taxon>Mycobacteriales</taxon>
        <taxon>Corynebacteriaceae</taxon>
        <taxon>Corynebacterium</taxon>
    </lineage>
</organism>
<evidence type="ECO:0000256" key="4">
    <source>
        <dbReference type="ARBA" id="ARBA00022989"/>
    </source>
</evidence>
<dbReference type="Pfam" id="PF04066">
    <property type="entry name" value="MrpF_PhaF"/>
    <property type="match status" value="1"/>
</dbReference>
<accession>A0A0G3GTL0</accession>
<comment type="subcellular location">
    <subcellularLocation>
        <location evidence="1">Cell membrane</location>
        <topology evidence="1">Multi-pass membrane protein</topology>
    </subcellularLocation>
</comment>
<keyword evidence="8" id="KW-1185">Reference proteome</keyword>
<feature type="transmembrane region" description="Helical" evidence="6">
    <location>
        <begin position="6"/>
        <end position="24"/>
    </location>
</feature>
<sequence>MVTYILLGVCAVSMIANLALLISTKDDATRAVLADMVFYLMLAFYIGWAILNDTSIVYEVLLLGALLGLLSTVSVSRILSKGRR</sequence>
<evidence type="ECO:0000256" key="5">
    <source>
        <dbReference type="ARBA" id="ARBA00023136"/>
    </source>
</evidence>
<dbReference type="EMBL" id="CP011541">
    <property type="protein sequence ID" value="AKK02147.1"/>
    <property type="molecule type" value="Genomic_DNA"/>
</dbReference>
<keyword evidence="4 6" id="KW-1133">Transmembrane helix</keyword>
<dbReference type="STRING" id="1050174.CEPID_01300"/>
<gene>
    <name evidence="7" type="ORF">CEPID_01300</name>
</gene>
<proteinExistence type="predicted"/>
<keyword evidence="2" id="KW-1003">Cell membrane</keyword>
<evidence type="ECO:0000313" key="8">
    <source>
        <dbReference type="Proteomes" id="UP000035368"/>
    </source>
</evidence>
<feature type="transmembrane region" description="Helical" evidence="6">
    <location>
        <begin position="31"/>
        <end position="50"/>
    </location>
</feature>